<proteinExistence type="predicted"/>
<dbReference type="GO" id="GO:0048858">
    <property type="term" value="P:cell projection morphogenesis"/>
    <property type="evidence" value="ECO:0007669"/>
    <property type="project" value="TreeGrafter"/>
</dbReference>
<name>A0A9X0CNJ3_9CNID</name>
<protein>
    <submittedName>
        <fullName evidence="2">SWI SNF, matrix associated, actin dependent regulator of chromatin, sub c, member 2</fullName>
    </submittedName>
</protein>
<gene>
    <name evidence="2" type="primary">SMARCC2</name>
    <name evidence="2" type="ORF">OS493_007854</name>
</gene>
<evidence type="ECO:0000259" key="1">
    <source>
        <dbReference type="PROSITE" id="PS52032"/>
    </source>
</evidence>
<dbReference type="PROSITE" id="PS52032">
    <property type="entry name" value="MARR_BRCT_CHROMO"/>
    <property type="match status" value="1"/>
</dbReference>
<accession>A0A9X0CNJ3</accession>
<dbReference type="Proteomes" id="UP001163046">
    <property type="component" value="Unassembled WGS sequence"/>
</dbReference>
<sequence length="164" mass="19051">MAARKKDGAPDWKYYEITETIALFEPVKQYLLKNCKKYVQVEPPTNKSLATLTAQLLQFQEDNFGKDVSKQALLTKLPMKMFMDFSSGGSLCVILANVVKTKMEQGWRRFDFQSPSRMDRNVELFLNIEKALKETFPKEWYNRYFDCNATAQWFAEQTTASFPG</sequence>
<dbReference type="OrthoDB" id="118550at2759"/>
<reference evidence="2" key="1">
    <citation type="submission" date="2023-01" db="EMBL/GenBank/DDBJ databases">
        <title>Genome assembly of the deep-sea coral Lophelia pertusa.</title>
        <authorList>
            <person name="Herrera S."/>
            <person name="Cordes E."/>
        </authorList>
    </citation>
    <scope>NUCLEOTIDE SEQUENCE</scope>
    <source>
        <strain evidence="2">USNM1676648</strain>
        <tissue evidence="2">Polyp</tissue>
    </source>
</reference>
<dbReference type="InterPro" id="IPR049898">
    <property type="entry name" value="MARR_BRCT_CHROMO"/>
</dbReference>
<evidence type="ECO:0000313" key="2">
    <source>
        <dbReference type="EMBL" id="KAJ7365203.1"/>
    </source>
</evidence>
<evidence type="ECO:0000313" key="3">
    <source>
        <dbReference type="Proteomes" id="UP001163046"/>
    </source>
</evidence>
<dbReference type="GO" id="GO:0045202">
    <property type="term" value="C:synapse"/>
    <property type="evidence" value="ECO:0007669"/>
    <property type="project" value="TreeGrafter"/>
</dbReference>
<dbReference type="InterPro" id="IPR032450">
    <property type="entry name" value="SMARCC_N"/>
</dbReference>
<dbReference type="PANTHER" id="PTHR15381:SF1">
    <property type="entry name" value="CHONDROITIN SULFATE PROTEOGLYCAN 5"/>
    <property type="match status" value="1"/>
</dbReference>
<keyword evidence="3" id="KW-1185">Reference proteome</keyword>
<dbReference type="EMBL" id="MU827304">
    <property type="protein sequence ID" value="KAJ7365203.1"/>
    <property type="molecule type" value="Genomic_DNA"/>
</dbReference>
<dbReference type="Pfam" id="PF16496">
    <property type="entry name" value="SWIRM-assoc_2"/>
    <property type="match status" value="1"/>
</dbReference>
<dbReference type="AlphaFoldDB" id="A0A9X0CNJ3"/>
<organism evidence="2 3">
    <name type="scientific">Desmophyllum pertusum</name>
    <dbReference type="NCBI Taxonomy" id="174260"/>
    <lineage>
        <taxon>Eukaryota</taxon>
        <taxon>Metazoa</taxon>
        <taxon>Cnidaria</taxon>
        <taxon>Anthozoa</taxon>
        <taxon>Hexacorallia</taxon>
        <taxon>Scleractinia</taxon>
        <taxon>Caryophylliina</taxon>
        <taxon>Caryophylliidae</taxon>
        <taxon>Desmophyllum</taxon>
    </lineage>
</organism>
<feature type="domain" description="Chromo" evidence="1">
    <location>
        <begin position="1"/>
        <end position="164"/>
    </location>
</feature>
<dbReference type="PANTHER" id="PTHR15381">
    <property type="entry name" value="CHONDROITIN SULFATE PROTEOGLYCAN 5 -RELATED"/>
    <property type="match status" value="1"/>
</dbReference>
<comment type="caution">
    <text evidence="2">The sequence shown here is derived from an EMBL/GenBank/DDBJ whole genome shotgun (WGS) entry which is preliminary data.</text>
</comment>